<dbReference type="InterPro" id="IPR041973">
    <property type="entry name" value="KOW_Spt5_1"/>
</dbReference>
<dbReference type="GO" id="GO:0140463">
    <property type="term" value="F:chromatin-protein adaptor activity"/>
    <property type="evidence" value="ECO:0007669"/>
    <property type="project" value="EnsemblFungi"/>
</dbReference>
<feature type="domain" description="KOW" evidence="10">
    <location>
        <begin position="438"/>
        <end position="465"/>
    </location>
</feature>
<dbReference type="GO" id="GO:0000245">
    <property type="term" value="P:spliceosomal complex assembly"/>
    <property type="evidence" value="ECO:0007669"/>
    <property type="project" value="EnsemblFungi"/>
</dbReference>
<feature type="compositionally biased region" description="Acidic residues" evidence="8">
    <location>
        <begin position="109"/>
        <end position="127"/>
    </location>
</feature>
<dbReference type="RefSeq" id="XP_019037991.1">
    <property type="nucleotide sequence ID" value="XM_019185721.1"/>
</dbReference>
<dbReference type="InterPro" id="IPR005824">
    <property type="entry name" value="KOW"/>
</dbReference>
<dbReference type="GO" id="GO:0003729">
    <property type="term" value="F:mRNA binding"/>
    <property type="evidence" value="ECO:0007669"/>
    <property type="project" value="TreeGrafter"/>
</dbReference>
<evidence type="ECO:0000313" key="11">
    <source>
        <dbReference type="EMBL" id="ODQ58784.1"/>
    </source>
</evidence>
<dbReference type="InterPro" id="IPR057936">
    <property type="entry name" value="KOWx_Spt5"/>
</dbReference>
<evidence type="ECO:0000259" key="10">
    <source>
        <dbReference type="SMART" id="SM00739"/>
    </source>
</evidence>
<dbReference type="GO" id="GO:0010508">
    <property type="term" value="P:positive regulation of autophagy"/>
    <property type="evidence" value="ECO:0007669"/>
    <property type="project" value="EnsemblFungi"/>
</dbReference>
<dbReference type="EMBL" id="KV454211">
    <property type="protein sequence ID" value="ODQ58784.1"/>
    <property type="molecule type" value="Genomic_DNA"/>
</dbReference>
<proteinExistence type="inferred from homology"/>
<feature type="region of interest" description="Disordered" evidence="8">
    <location>
        <begin position="775"/>
        <end position="830"/>
    </location>
</feature>
<dbReference type="InterPro" id="IPR041977">
    <property type="entry name" value="KOW_Spt5_4"/>
</dbReference>
<dbReference type="GO" id="GO:0070990">
    <property type="term" value="F:snRNP binding"/>
    <property type="evidence" value="ECO:0007669"/>
    <property type="project" value="EnsemblFungi"/>
</dbReference>
<feature type="domain" description="KOW" evidence="10">
    <location>
        <begin position="290"/>
        <end position="317"/>
    </location>
</feature>
<evidence type="ECO:0000256" key="2">
    <source>
        <dbReference type="ARBA" id="ARBA00006956"/>
    </source>
</evidence>
<gene>
    <name evidence="11" type="ORF">WICANDRAFT_84518</name>
</gene>
<dbReference type="CDD" id="cd06085">
    <property type="entry name" value="KOW_Spt5_5"/>
    <property type="match status" value="1"/>
</dbReference>
<feature type="compositionally biased region" description="Acidic residues" evidence="8">
    <location>
        <begin position="58"/>
        <end position="90"/>
    </location>
</feature>
<dbReference type="SMART" id="SM00738">
    <property type="entry name" value="NGN"/>
    <property type="match status" value="1"/>
</dbReference>
<dbReference type="Proteomes" id="UP000094112">
    <property type="component" value="Unassembled WGS sequence"/>
</dbReference>
<accession>A0A1E3P0Q2</accession>
<evidence type="ECO:0000256" key="3">
    <source>
        <dbReference type="ARBA" id="ARBA00020181"/>
    </source>
</evidence>
<dbReference type="Pfam" id="PF23284">
    <property type="entry name" value="KOW2_Spt5"/>
    <property type="match status" value="1"/>
</dbReference>
<feature type="region of interest" description="Disordered" evidence="8">
    <location>
        <begin position="1"/>
        <end position="150"/>
    </location>
</feature>
<feature type="compositionally biased region" description="Acidic residues" evidence="8">
    <location>
        <begin position="27"/>
        <end position="39"/>
    </location>
</feature>
<dbReference type="InterPro" id="IPR017071">
    <property type="entry name" value="TF_Spt5_eukaryote"/>
</dbReference>
<dbReference type="OrthoDB" id="28901at2759"/>
<dbReference type="Pfam" id="PF03439">
    <property type="entry name" value="Spt5-NGN"/>
    <property type="match status" value="1"/>
</dbReference>
<dbReference type="GO" id="GO:0003727">
    <property type="term" value="F:single-stranded RNA binding"/>
    <property type="evidence" value="ECO:0007669"/>
    <property type="project" value="EnsemblFungi"/>
</dbReference>
<dbReference type="CDD" id="cd06083">
    <property type="entry name" value="KOW_Spt5_3"/>
    <property type="match status" value="1"/>
</dbReference>
<feature type="domain" description="KOW" evidence="10">
    <location>
        <begin position="611"/>
        <end position="636"/>
    </location>
</feature>
<dbReference type="InterPro" id="IPR008991">
    <property type="entry name" value="Translation_prot_SH3-like_sf"/>
</dbReference>
<dbReference type="Pfam" id="PF23290">
    <property type="entry name" value="KOW5_SPT5"/>
    <property type="match status" value="1"/>
</dbReference>
<evidence type="ECO:0000259" key="9">
    <source>
        <dbReference type="SMART" id="SM00738"/>
    </source>
</evidence>
<dbReference type="InterPro" id="IPR014722">
    <property type="entry name" value="Rib_uL2_dom2"/>
</dbReference>
<comment type="function">
    <text evidence="6 7">The SPT4-SPT5 complex mediates both activation and inhibition of transcription elongation, and plays a role in pre-mRNA processing. This complex seems to be important for the stability of the RNA polymerase II elongation machinery on the chromatin template but not for the inherent ability of this machinery to translocate down the gene.</text>
</comment>
<dbReference type="CDD" id="cd06084">
    <property type="entry name" value="KOW_Spt5_4"/>
    <property type="match status" value="1"/>
</dbReference>
<dbReference type="GO" id="GO:0000993">
    <property type="term" value="F:RNA polymerase II complex binding"/>
    <property type="evidence" value="ECO:0007669"/>
    <property type="project" value="EnsemblFungi"/>
</dbReference>
<dbReference type="AlphaFoldDB" id="A0A1E3P0Q2"/>
<protein>
    <recommendedName>
        <fullName evidence="3 7">Transcription elongation factor SPT5</fullName>
    </recommendedName>
</protein>
<dbReference type="InterPro" id="IPR039659">
    <property type="entry name" value="SPT5"/>
</dbReference>
<dbReference type="GO" id="GO:0001179">
    <property type="term" value="F:RNA polymerase I general transcription initiation factor binding"/>
    <property type="evidence" value="ECO:0007669"/>
    <property type="project" value="EnsemblFungi"/>
</dbReference>
<dbReference type="InterPro" id="IPR041978">
    <property type="entry name" value="KOW_Spt5_5"/>
</dbReference>
<dbReference type="InterPro" id="IPR006645">
    <property type="entry name" value="NGN-like_dom"/>
</dbReference>
<dbReference type="GO" id="GO:0019843">
    <property type="term" value="F:rRNA binding"/>
    <property type="evidence" value="ECO:0007669"/>
    <property type="project" value="EnsemblFungi"/>
</dbReference>
<dbReference type="GO" id="GO:0032044">
    <property type="term" value="C:DSIF complex"/>
    <property type="evidence" value="ECO:0007669"/>
    <property type="project" value="EnsemblFungi"/>
</dbReference>
<dbReference type="CDD" id="cd06082">
    <property type="entry name" value="KOW_Spt5_2"/>
    <property type="match status" value="1"/>
</dbReference>
<dbReference type="GO" id="GO:0001042">
    <property type="term" value="F:RNA polymerase I core binding"/>
    <property type="evidence" value="ECO:0007669"/>
    <property type="project" value="EnsemblFungi"/>
</dbReference>
<sequence length="1004" mass="109682">MSDDSKEFEHDQANQELHDLEDVKREEDEDAAEEQELNPDEGVLAEHSEEKITGLEDQGNDEDNDDENALDEVDEDVDDDDEDDDEEDEEDRVRSRKRARRDRNQFVDVEAEVSDDDEEEDEDDEELAKEGFIAPEHDHGDEEPISRDDRLHRQVDRTHEKSTEEDAQRLAAQFKERYGRANKYRAEDSGAVSQRFLLPSIHDPSIWAVRCRPGKEKELLTLEGKPNALKILSVFQRDNFTGYVYIEANKLTAVDVAIKGITDFYGSQKVLVPVEEFPDLLRANKSSEIKLTPGSYVRIKRGKYKGDLAIVDSIEESGLEVTLQVVPRLDYKGADIDEETGKRKRVSSKFRPPQRLFSKKEALEFDPTNLTARSSNTFTYKGEEYIDGYLFKLFKVQFLETQNVQPSLEEVSKFNTGDSDDLDLSSIAQSLKNSSSVVFRTGDRVQVLQGEQQGLRGDVISSANDVVLIKPLSFSGGNLEFPTSNLRKIFTEGDHISVLKGKHNGHTGIVVSVNEDQVTFISDQSHKDVTVFANHLTKSTDSSTLIDGKYGLHDLVRINTTTVAVIIRADKDAFTVLTQDGKVSSVSPTAIISKVEVTRDQSFATDSTGEPIKIGDTVKENVGFKRQGVILHIYRSVLFMYSKETTENSGVFVNDISSVSGVASKNNFTEKQDKLDLTRMNPKFRAGGAMAPPPLPVKVQTGRDRTINQNVSVRLGEYKGYRGIVKDTNGDIARVELHTKNKILSISKSKLAFIDNSGRLIPYEEFINPKYRDFSSAASTGSQSSHAPSYSSGGSSSWGSKTPAWSSIGGGKTPIGNNGSRTAVGAHGAGGASAWGGGNNTAWGGNAGGASAWGGAGAGAVGGASAWGGAGGASAWGGGNNTAWGGNAGGASAWGGGQSARKPTTGYGWGGGDSAYGGNGSSHVARNNVLGELKLKLVGTLLHQVAIKLQRLQVITHLLRLQEIIKLKHLMKVPQLLVIMQLQRQETTLMMSDLEILSLGLLFV</sequence>
<keyword evidence="12" id="KW-1185">Reference proteome</keyword>
<keyword evidence="4 7" id="KW-0804">Transcription</keyword>
<evidence type="ECO:0000256" key="6">
    <source>
        <dbReference type="ARBA" id="ARBA00024691"/>
    </source>
</evidence>
<comment type="similarity">
    <text evidence="2 7">Belongs to the SPT5 family.</text>
</comment>
<evidence type="ECO:0000256" key="5">
    <source>
        <dbReference type="ARBA" id="ARBA00023242"/>
    </source>
</evidence>
<dbReference type="GO" id="GO:0090262">
    <property type="term" value="P:regulation of transcription-coupled nucleotide-excision repair"/>
    <property type="evidence" value="ECO:0007669"/>
    <property type="project" value="EnsemblFungi"/>
</dbReference>
<dbReference type="InterPro" id="IPR041975">
    <property type="entry name" value="KOW_Spt5_2"/>
</dbReference>
<feature type="compositionally biased region" description="Low complexity" evidence="8">
    <location>
        <begin position="775"/>
        <end position="800"/>
    </location>
</feature>
<dbReference type="GO" id="GO:2001209">
    <property type="term" value="P:positive regulation of transcription elongation by RNA polymerase I"/>
    <property type="evidence" value="ECO:0007669"/>
    <property type="project" value="EnsemblFungi"/>
</dbReference>
<name>A0A1E3P0Q2_WICAA</name>
<dbReference type="InterPro" id="IPR041976">
    <property type="entry name" value="KOW_Spt5_3"/>
</dbReference>
<dbReference type="Gene3D" id="3.30.70.940">
    <property type="entry name" value="NusG, N-terminal domain"/>
    <property type="match status" value="1"/>
</dbReference>
<dbReference type="CDD" id="cd06081">
    <property type="entry name" value="KOW_Spt5_1"/>
    <property type="match status" value="1"/>
</dbReference>
<dbReference type="GO" id="GO:0008298">
    <property type="term" value="P:intracellular mRNA localization"/>
    <property type="evidence" value="ECO:0007669"/>
    <property type="project" value="EnsemblFungi"/>
</dbReference>
<dbReference type="CDD" id="cd09888">
    <property type="entry name" value="NGN_Euk"/>
    <property type="match status" value="1"/>
</dbReference>
<dbReference type="GO" id="GO:0003711">
    <property type="term" value="F:transcription elongation factor activity"/>
    <property type="evidence" value="ECO:0007669"/>
    <property type="project" value="EnsemblFungi"/>
</dbReference>
<feature type="domain" description="NusG-like N-terminal" evidence="9">
    <location>
        <begin position="203"/>
        <end position="284"/>
    </location>
</feature>
<feature type="compositionally biased region" description="Basic and acidic residues" evidence="8">
    <location>
        <begin position="1"/>
        <end position="26"/>
    </location>
</feature>
<dbReference type="GO" id="GO:0006368">
    <property type="term" value="P:transcription elongation by RNA polymerase II"/>
    <property type="evidence" value="ECO:0007669"/>
    <property type="project" value="EnsemblFungi"/>
</dbReference>
<dbReference type="InterPro" id="IPR005100">
    <property type="entry name" value="NGN-domain"/>
</dbReference>
<feature type="compositionally biased region" description="Basic and acidic residues" evidence="8">
    <location>
        <begin position="44"/>
        <end position="54"/>
    </location>
</feature>
<dbReference type="Pfam" id="PF23037">
    <property type="entry name" value="KOWx_SPT5"/>
    <property type="match status" value="1"/>
</dbReference>
<dbReference type="SUPFAM" id="SSF50104">
    <property type="entry name" value="Translation proteins SH3-like domain"/>
    <property type="match status" value="1"/>
</dbReference>
<dbReference type="PIRSF" id="PIRSF036945">
    <property type="entry name" value="Spt5"/>
    <property type="match status" value="1"/>
</dbReference>
<dbReference type="Pfam" id="PF23291">
    <property type="entry name" value="KOW4_SPT5"/>
    <property type="match status" value="1"/>
</dbReference>
<dbReference type="GO" id="GO:2001208">
    <property type="term" value="P:negative regulation of transcription elongation by RNA polymerase I"/>
    <property type="evidence" value="ECO:0007669"/>
    <property type="project" value="EnsemblFungi"/>
</dbReference>
<dbReference type="PANTHER" id="PTHR11125:SF7">
    <property type="entry name" value="TRANSCRIPTION ELONGATION FACTOR SPT5"/>
    <property type="match status" value="1"/>
</dbReference>
<evidence type="ECO:0000256" key="8">
    <source>
        <dbReference type="SAM" id="MobiDB-lite"/>
    </source>
</evidence>
<keyword evidence="5 7" id="KW-0539">Nucleus</keyword>
<dbReference type="GO" id="GO:0030620">
    <property type="term" value="F:U2 snRNA binding"/>
    <property type="evidence" value="ECO:0007669"/>
    <property type="project" value="EnsemblFungi"/>
</dbReference>
<dbReference type="GO" id="GO:0032968">
    <property type="term" value="P:positive regulation of transcription elongation by RNA polymerase II"/>
    <property type="evidence" value="ECO:0007669"/>
    <property type="project" value="EnsemblFungi"/>
</dbReference>
<dbReference type="GO" id="GO:0030623">
    <property type="term" value="F:U5 snRNA binding"/>
    <property type="evidence" value="ECO:0007669"/>
    <property type="project" value="EnsemblFungi"/>
</dbReference>
<dbReference type="GO" id="GO:0017070">
    <property type="term" value="F:U6 snRNA binding"/>
    <property type="evidence" value="ECO:0007669"/>
    <property type="project" value="EnsemblFungi"/>
</dbReference>
<comment type="subcellular location">
    <subcellularLocation>
        <location evidence="1 7">Nucleus</location>
    </subcellularLocation>
</comment>
<evidence type="ECO:0000313" key="12">
    <source>
        <dbReference type="Proteomes" id="UP000094112"/>
    </source>
</evidence>
<dbReference type="GeneID" id="30202967"/>
<dbReference type="GO" id="GO:0003677">
    <property type="term" value="F:DNA binding"/>
    <property type="evidence" value="ECO:0007669"/>
    <property type="project" value="EnsemblFungi"/>
</dbReference>
<feature type="domain" description="KOW" evidence="10">
    <location>
        <begin position="704"/>
        <end position="731"/>
    </location>
</feature>
<dbReference type="Pfam" id="PF23042">
    <property type="entry name" value="KOW1_SPT5"/>
    <property type="match status" value="1"/>
</dbReference>
<reference evidence="11 12" key="1">
    <citation type="journal article" date="2016" name="Proc. Natl. Acad. Sci. U.S.A.">
        <title>Comparative genomics of biotechnologically important yeasts.</title>
        <authorList>
            <person name="Riley R."/>
            <person name="Haridas S."/>
            <person name="Wolfe K.H."/>
            <person name="Lopes M.R."/>
            <person name="Hittinger C.T."/>
            <person name="Goeker M."/>
            <person name="Salamov A.A."/>
            <person name="Wisecaver J.H."/>
            <person name="Long T.M."/>
            <person name="Calvey C.H."/>
            <person name="Aerts A.L."/>
            <person name="Barry K.W."/>
            <person name="Choi C."/>
            <person name="Clum A."/>
            <person name="Coughlan A.Y."/>
            <person name="Deshpande S."/>
            <person name="Douglass A.P."/>
            <person name="Hanson S.J."/>
            <person name="Klenk H.-P."/>
            <person name="LaButti K.M."/>
            <person name="Lapidus A."/>
            <person name="Lindquist E.A."/>
            <person name="Lipzen A.M."/>
            <person name="Meier-Kolthoff J.P."/>
            <person name="Ohm R.A."/>
            <person name="Otillar R.P."/>
            <person name="Pangilinan J.L."/>
            <person name="Peng Y."/>
            <person name="Rokas A."/>
            <person name="Rosa C.A."/>
            <person name="Scheuner C."/>
            <person name="Sibirny A.A."/>
            <person name="Slot J.C."/>
            <person name="Stielow J.B."/>
            <person name="Sun H."/>
            <person name="Kurtzman C.P."/>
            <person name="Blackwell M."/>
            <person name="Grigoriev I.V."/>
            <person name="Jeffries T.W."/>
        </authorList>
    </citation>
    <scope>NUCLEOTIDE SEQUENCE [LARGE SCALE GENOMIC DNA]</scope>
    <source>
        <strain evidence="12">ATCC 58044 / CBS 1984 / NCYC 433 / NRRL Y-366-8</strain>
    </source>
</reference>
<dbReference type="GO" id="GO:0030619">
    <property type="term" value="F:U1 snRNA binding"/>
    <property type="evidence" value="ECO:0007669"/>
    <property type="project" value="EnsemblFungi"/>
</dbReference>
<evidence type="ECO:0000256" key="7">
    <source>
        <dbReference type="PIRNR" id="PIRNR036945"/>
    </source>
</evidence>
<dbReference type="GO" id="GO:0006338">
    <property type="term" value="P:chromatin remodeling"/>
    <property type="evidence" value="ECO:0007669"/>
    <property type="project" value="EnsemblFungi"/>
</dbReference>
<dbReference type="InterPro" id="IPR022581">
    <property type="entry name" value="Spt5_N"/>
</dbReference>
<dbReference type="InterPro" id="IPR036735">
    <property type="entry name" value="NGN_dom_sf"/>
</dbReference>
<evidence type="ECO:0000256" key="1">
    <source>
        <dbReference type="ARBA" id="ARBA00004123"/>
    </source>
</evidence>
<dbReference type="GO" id="GO:2000232">
    <property type="term" value="P:regulation of rRNA processing"/>
    <property type="evidence" value="ECO:0007669"/>
    <property type="project" value="EnsemblFungi"/>
</dbReference>
<dbReference type="Pfam" id="PF11942">
    <property type="entry name" value="Spt5_N"/>
    <property type="match status" value="1"/>
</dbReference>
<dbReference type="InterPro" id="IPR039385">
    <property type="entry name" value="NGN_Euk"/>
</dbReference>
<dbReference type="SMART" id="SM00739">
    <property type="entry name" value="KOW"/>
    <property type="match status" value="5"/>
</dbReference>
<dbReference type="GO" id="GO:0033553">
    <property type="term" value="C:rDNA heterochromatin"/>
    <property type="evidence" value="ECO:0007669"/>
    <property type="project" value="EnsemblFungi"/>
</dbReference>
<dbReference type="GO" id="GO:0030621">
    <property type="term" value="F:U4 snRNA binding"/>
    <property type="evidence" value="ECO:0007669"/>
    <property type="project" value="EnsemblFungi"/>
</dbReference>
<feature type="domain" description="KOW" evidence="10">
    <location>
        <begin position="489"/>
        <end position="516"/>
    </location>
</feature>
<dbReference type="STRING" id="683960.A0A1E3P0Q2"/>
<dbReference type="Gene3D" id="2.30.30.30">
    <property type="match status" value="3"/>
</dbReference>
<dbReference type="GO" id="GO:0042393">
    <property type="term" value="F:histone binding"/>
    <property type="evidence" value="ECO:0007669"/>
    <property type="project" value="EnsemblFungi"/>
</dbReference>
<organism evidence="11 12">
    <name type="scientific">Wickerhamomyces anomalus (strain ATCC 58044 / CBS 1984 / NCYC 433 / NRRL Y-366-8)</name>
    <name type="common">Yeast</name>
    <name type="synonym">Hansenula anomala</name>
    <dbReference type="NCBI Taxonomy" id="683960"/>
    <lineage>
        <taxon>Eukaryota</taxon>
        <taxon>Fungi</taxon>
        <taxon>Dikarya</taxon>
        <taxon>Ascomycota</taxon>
        <taxon>Saccharomycotina</taxon>
        <taxon>Saccharomycetes</taxon>
        <taxon>Phaffomycetales</taxon>
        <taxon>Wickerhamomycetaceae</taxon>
        <taxon>Wickerhamomyces</taxon>
    </lineage>
</organism>
<dbReference type="PANTHER" id="PTHR11125">
    <property type="entry name" value="SUPPRESSOR OF TY 5"/>
    <property type="match status" value="1"/>
</dbReference>
<evidence type="ECO:0000256" key="4">
    <source>
        <dbReference type="ARBA" id="ARBA00023163"/>
    </source>
</evidence>
<feature type="compositionally biased region" description="Basic and acidic residues" evidence="8">
    <location>
        <begin position="135"/>
        <end position="150"/>
    </location>
</feature>